<protein>
    <submittedName>
        <fullName evidence="1">Uncharacterized protein</fullName>
    </submittedName>
</protein>
<evidence type="ECO:0000313" key="1">
    <source>
        <dbReference type="EMBL" id="KAL0012811.1"/>
    </source>
</evidence>
<organism evidence="1 2">
    <name type="scientific">Lithocarpus litseifolius</name>
    <dbReference type="NCBI Taxonomy" id="425828"/>
    <lineage>
        <taxon>Eukaryota</taxon>
        <taxon>Viridiplantae</taxon>
        <taxon>Streptophyta</taxon>
        <taxon>Embryophyta</taxon>
        <taxon>Tracheophyta</taxon>
        <taxon>Spermatophyta</taxon>
        <taxon>Magnoliopsida</taxon>
        <taxon>eudicotyledons</taxon>
        <taxon>Gunneridae</taxon>
        <taxon>Pentapetalae</taxon>
        <taxon>rosids</taxon>
        <taxon>fabids</taxon>
        <taxon>Fagales</taxon>
        <taxon>Fagaceae</taxon>
        <taxon>Lithocarpus</taxon>
    </lineage>
</organism>
<proteinExistence type="predicted"/>
<dbReference type="EMBL" id="JAZDWU010000002">
    <property type="protein sequence ID" value="KAL0012811.1"/>
    <property type="molecule type" value="Genomic_DNA"/>
</dbReference>
<accession>A0AAW2DV26</accession>
<dbReference type="AlphaFoldDB" id="A0AAW2DV26"/>
<sequence length="110" mass="12530">MRVWQLVPQDCYDQTGNYVKSNTASMLHAAMYTISNTKKKFTIVGFDTLQALMGSKTENSHLFGTSILVAMLLLWNKADSISPLIFSRTFQMKLSQWCLTGQLEMRNVDK</sequence>
<evidence type="ECO:0000313" key="2">
    <source>
        <dbReference type="Proteomes" id="UP001459277"/>
    </source>
</evidence>
<dbReference type="Proteomes" id="UP001459277">
    <property type="component" value="Unassembled WGS sequence"/>
</dbReference>
<keyword evidence="2" id="KW-1185">Reference proteome</keyword>
<comment type="caution">
    <text evidence="1">The sequence shown here is derived from an EMBL/GenBank/DDBJ whole genome shotgun (WGS) entry which is preliminary data.</text>
</comment>
<reference evidence="1 2" key="1">
    <citation type="submission" date="2024-01" db="EMBL/GenBank/DDBJ databases">
        <title>A telomere-to-telomere, gap-free genome of sweet tea (Lithocarpus litseifolius).</title>
        <authorList>
            <person name="Zhou J."/>
        </authorList>
    </citation>
    <scope>NUCLEOTIDE SEQUENCE [LARGE SCALE GENOMIC DNA]</scope>
    <source>
        <strain evidence="1">Zhou-2022a</strain>
        <tissue evidence="1">Leaf</tissue>
    </source>
</reference>
<name>A0AAW2DV26_9ROSI</name>
<gene>
    <name evidence="1" type="ORF">SO802_007919</name>
</gene>